<proteinExistence type="predicted"/>
<evidence type="ECO:0000256" key="1">
    <source>
        <dbReference type="SAM" id="MobiDB-lite"/>
    </source>
</evidence>
<dbReference type="RefSeq" id="XP_009539617.1">
    <property type="nucleotide sequence ID" value="XM_009541322.1"/>
</dbReference>
<dbReference type="GeneID" id="20662097"/>
<dbReference type="EMBL" id="JH159171">
    <property type="protein sequence ID" value="EGZ04987.1"/>
    <property type="molecule type" value="Genomic_DNA"/>
</dbReference>
<name>G5AHR6_PHYSP</name>
<gene>
    <name evidence="2" type="ORF">PHYSODRAFT_535073</name>
</gene>
<reference evidence="2 3" key="1">
    <citation type="journal article" date="2006" name="Science">
        <title>Phytophthora genome sequences uncover evolutionary origins and mechanisms of pathogenesis.</title>
        <authorList>
            <person name="Tyler B.M."/>
            <person name="Tripathy S."/>
            <person name="Zhang X."/>
            <person name="Dehal P."/>
            <person name="Jiang R.H."/>
            <person name="Aerts A."/>
            <person name="Arredondo F.D."/>
            <person name="Baxter L."/>
            <person name="Bensasson D."/>
            <person name="Beynon J.L."/>
            <person name="Chapman J."/>
            <person name="Damasceno C.M."/>
            <person name="Dorrance A.E."/>
            <person name="Dou D."/>
            <person name="Dickerman A.W."/>
            <person name="Dubchak I.L."/>
            <person name="Garbelotto M."/>
            <person name="Gijzen M."/>
            <person name="Gordon S.G."/>
            <person name="Govers F."/>
            <person name="Grunwald N.J."/>
            <person name="Huang W."/>
            <person name="Ivors K.L."/>
            <person name="Jones R.W."/>
            <person name="Kamoun S."/>
            <person name="Krampis K."/>
            <person name="Lamour K.H."/>
            <person name="Lee M.K."/>
            <person name="McDonald W.H."/>
            <person name="Medina M."/>
            <person name="Meijer H.J."/>
            <person name="Nordberg E.K."/>
            <person name="Maclean D.J."/>
            <person name="Ospina-Giraldo M.D."/>
            <person name="Morris P.F."/>
            <person name="Phuntumart V."/>
            <person name="Putnam N.H."/>
            <person name="Rash S."/>
            <person name="Rose J.K."/>
            <person name="Sakihama Y."/>
            <person name="Salamov A.A."/>
            <person name="Savidor A."/>
            <person name="Scheuring C.F."/>
            <person name="Smith B.M."/>
            <person name="Sobral B.W."/>
            <person name="Terry A."/>
            <person name="Torto-Alalibo T.A."/>
            <person name="Win J."/>
            <person name="Xu Z."/>
            <person name="Zhang H."/>
            <person name="Grigoriev I.V."/>
            <person name="Rokhsar D.S."/>
            <person name="Boore J.L."/>
        </authorList>
    </citation>
    <scope>NUCLEOTIDE SEQUENCE [LARGE SCALE GENOMIC DNA]</scope>
    <source>
        <strain evidence="2 3">P6497</strain>
    </source>
</reference>
<organism evidence="2 3">
    <name type="scientific">Phytophthora sojae (strain P6497)</name>
    <name type="common">Soybean stem and root rot agent</name>
    <name type="synonym">Phytophthora megasperma f. sp. glycines</name>
    <dbReference type="NCBI Taxonomy" id="1094619"/>
    <lineage>
        <taxon>Eukaryota</taxon>
        <taxon>Sar</taxon>
        <taxon>Stramenopiles</taxon>
        <taxon>Oomycota</taxon>
        <taxon>Peronosporomycetes</taxon>
        <taxon>Peronosporales</taxon>
        <taxon>Peronosporaceae</taxon>
        <taxon>Phytophthora</taxon>
    </lineage>
</organism>
<dbReference type="KEGG" id="psoj:PHYSODRAFT_535073"/>
<evidence type="ECO:0000313" key="3">
    <source>
        <dbReference type="Proteomes" id="UP000002640"/>
    </source>
</evidence>
<protein>
    <submittedName>
        <fullName evidence="2">Uncharacterized protein</fullName>
    </submittedName>
</protein>
<accession>G5AHR6</accession>
<evidence type="ECO:0000313" key="2">
    <source>
        <dbReference type="EMBL" id="EGZ04987.1"/>
    </source>
</evidence>
<keyword evidence="3" id="KW-1185">Reference proteome</keyword>
<dbReference type="OMA" id="EFGRNDE"/>
<dbReference type="AlphaFoldDB" id="G5AHR6"/>
<dbReference type="InParanoid" id="G5AHR6"/>
<dbReference type="Proteomes" id="UP000002640">
    <property type="component" value="Unassembled WGS sequence"/>
</dbReference>
<feature type="region of interest" description="Disordered" evidence="1">
    <location>
        <begin position="111"/>
        <end position="132"/>
    </location>
</feature>
<sequence length="214" mass="23828">MDVDEEREFRRRHDMTDFSAKNKLPEPPKAKDIADILAALEVLSLLSMTGPEAVPELVAWIDDCFEQFRSYLVRQDLVAAADVKMGFQFNSESYARVVHRVTNLRVEAATRAPPRRTDTRHRGAQRKTKGAHQPSIIPVPQAVVAALPIRKGKKLCVRFLSVDGCPGDGDTCVYDYRGHFVPTRLPTIVKTFIAKAYGGMRATSSEKEEGATDA</sequence>